<name>A0A0P6XNW2_9CHLR</name>
<dbReference type="PROSITE" id="PS00198">
    <property type="entry name" value="4FE4S_FER_1"/>
    <property type="match status" value="2"/>
</dbReference>
<dbReference type="GO" id="GO:0051536">
    <property type="term" value="F:iron-sulfur cluster binding"/>
    <property type="evidence" value="ECO:0007669"/>
    <property type="project" value="UniProtKB-KW"/>
</dbReference>
<dbReference type="Pfam" id="PF12838">
    <property type="entry name" value="Fer4_7"/>
    <property type="match status" value="1"/>
</dbReference>
<dbReference type="OrthoDB" id="9803192at2"/>
<dbReference type="PANTHER" id="PTHR43122">
    <property type="entry name" value="FERREDOXIN SUBUNIT OF PYRUVATE:FLAVODOXIN OXIDOREDUCTASE-RELATED"/>
    <property type="match status" value="1"/>
</dbReference>
<evidence type="ECO:0000259" key="4">
    <source>
        <dbReference type="PROSITE" id="PS51379"/>
    </source>
</evidence>
<feature type="domain" description="4Fe-4S ferredoxin-type" evidence="4">
    <location>
        <begin position="42"/>
        <end position="71"/>
    </location>
</feature>
<keyword evidence="6" id="KW-1185">Reference proteome</keyword>
<gene>
    <name evidence="5" type="ORF">ADM99_16560</name>
</gene>
<organism evidence="5 6">
    <name type="scientific">Leptolinea tardivitalis</name>
    <dbReference type="NCBI Taxonomy" id="229920"/>
    <lineage>
        <taxon>Bacteria</taxon>
        <taxon>Bacillati</taxon>
        <taxon>Chloroflexota</taxon>
        <taxon>Anaerolineae</taxon>
        <taxon>Anaerolineales</taxon>
        <taxon>Anaerolineaceae</taxon>
        <taxon>Leptolinea</taxon>
    </lineage>
</organism>
<dbReference type="STRING" id="229920.ADM99_16560"/>
<evidence type="ECO:0000256" key="1">
    <source>
        <dbReference type="ARBA" id="ARBA00022723"/>
    </source>
</evidence>
<evidence type="ECO:0000313" key="5">
    <source>
        <dbReference type="EMBL" id="KPL70695.1"/>
    </source>
</evidence>
<dbReference type="PROSITE" id="PS51379">
    <property type="entry name" value="4FE4S_FER_2"/>
    <property type="match status" value="2"/>
</dbReference>
<evidence type="ECO:0000313" key="6">
    <source>
        <dbReference type="Proteomes" id="UP000050430"/>
    </source>
</evidence>
<dbReference type="GO" id="GO:0046872">
    <property type="term" value="F:metal ion binding"/>
    <property type="evidence" value="ECO:0007669"/>
    <property type="project" value="UniProtKB-KW"/>
</dbReference>
<dbReference type="AlphaFoldDB" id="A0A0P6XNW2"/>
<keyword evidence="3" id="KW-0411">Iron-sulfur</keyword>
<evidence type="ECO:0000256" key="2">
    <source>
        <dbReference type="ARBA" id="ARBA00023004"/>
    </source>
</evidence>
<accession>A0A0P6XNW2</accession>
<sequence>MPPKGRIEVNEDLCKGCELCVMNCPQEVIALNMERMTKRGYHPAELAKPGCTGCGICATMCPEAAITVYREVIQKPA</sequence>
<evidence type="ECO:0000256" key="3">
    <source>
        <dbReference type="ARBA" id="ARBA00023014"/>
    </source>
</evidence>
<keyword evidence="2" id="KW-0408">Iron</keyword>
<proteinExistence type="predicted"/>
<dbReference type="RefSeq" id="WP_062422634.1">
    <property type="nucleotide sequence ID" value="NZ_BBYA01000010.1"/>
</dbReference>
<dbReference type="InterPro" id="IPR017896">
    <property type="entry name" value="4Fe4S_Fe-S-bd"/>
</dbReference>
<comment type="caution">
    <text evidence="5">The sequence shown here is derived from an EMBL/GenBank/DDBJ whole genome shotgun (WGS) entry which is preliminary data.</text>
</comment>
<dbReference type="Proteomes" id="UP000050430">
    <property type="component" value="Unassembled WGS sequence"/>
</dbReference>
<keyword evidence="1" id="KW-0479">Metal-binding</keyword>
<feature type="domain" description="4Fe-4S ferredoxin-type" evidence="4">
    <location>
        <begin position="5"/>
        <end position="34"/>
    </location>
</feature>
<reference evidence="5 6" key="1">
    <citation type="submission" date="2015-07" db="EMBL/GenBank/DDBJ databases">
        <title>Genome sequence of Leptolinea tardivitalis DSM 16556.</title>
        <authorList>
            <person name="Hemp J."/>
            <person name="Ward L.M."/>
            <person name="Pace L.A."/>
            <person name="Fischer W.W."/>
        </authorList>
    </citation>
    <scope>NUCLEOTIDE SEQUENCE [LARGE SCALE GENOMIC DNA]</scope>
    <source>
        <strain evidence="5 6">YMTK-2</strain>
    </source>
</reference>
<dbReference type="EMBL" id="LGCK01000014">
    <property type="protein sequence ID" value="KPL70695.1"/>
    <property type="molecule type" value="Genomic_DNA"/>
</dbReference>
<dbReference type="PANTHER" id="PTHR43122:SF1">
    <property type="entry name" value="IRON-SULFUR-BINDING PROTEIN"/>
    <property type="match status" value="1"/>
</dbReference>
<dbReference type="InterPro" id="IPR017900">
    <property type="entry name" value="4Fe4S_Fe_S_CS"/>
</dbReference>
<dbReference type="SUPFAM" id="SSF54862">
    <property type="entry name" value="4Fe-4S ferredoxins"/>
    <property type="match status" value="1"/>
</dbReference>
<dbReference type="PATRIC" id="fig|229920.5.peg.690"/>
<dbReference type="Gene3D" id="3.30.70.20">
    <property type="match status" value="1"/>
</dbReference>
<protein>
    <submittedName>
        <fullName evidence="5">4Fe-4S ferredoxin</fullName>
    </submittedName>
</protein>